<dbReference type="RefSeq" id="WP_084036558.1">
    <property type="nucleotide sequence ID" value="NZ_CP066007.1"/>
</dbReference>
<organism evidence="1 2">
    <name type="scientific">Corynebacterium glucuronolyticum</name>
    <dbReference type="NCBI Taxonomy" id="39791"/>
    <lineage>
        <taxon>Bacteria</taxon>
        <taxon>Bacillati</taxon>
        <taxon>Actinomycetota</taxon>
        <taxon>Actinomycetes</taxon>
        <taxon>Mycobacteriales</taxon>
        <taxon>Corynebacteriaceae</taxon>
        <taxon>Corynebacterium</taxon>
    </lineage>
</organism>
<evidence type="ECO:0000313" key="1">
    <source>
        <dbReference type="EMBL" id="QQB47202.1"/>
    </source>
</evidence>
<dbReference type="GeneID" id="92760981"/>
<dbReference type="Proteomes" id="UP000596145">
    <property type="component" value="Chromosome"/>
</dbReference>
<proteinExistence type="predicted"/>
<reference evidence="1 2" key="1">
    <citation type="submission" date="2020-12" db="EMBL/GenBank/DDBJ databases">
        <title>FDA dAtabase for Regulatory Grade micrObial Sequences (FDA-ARGOS): Supporting development and validation of Infectious Disease Dx tests.</title>
        <authorList>
            <person name="Sproer C."/>
            <person name="Gronow S."/>
            <person name="Severitt S."/>
            <person name="Schroder I."/>
            <person name="Tallon L."/>
            <person name="Sadzewicz L."/>
            <person name="Zhao X."/>
            <person name="Boylan J."/>
            <person name="Ott S."/>
            <person name="Bowen H."/>
            <person name="Vavikolanu K."/>
            <person name="Mehta A."/>
            <person name="Aluvathingal J."/>
            <person name="Nadendla S."/>
            <person name="Lowell S."/>
            <person name="Myers T."/>
            <person name="Yan Y."/>
            <person name="Sichtig H."/>
        </authorList>
    </citation>
    <scope>NUCLEOTIDE SEQUENCE [LARGE SCALE GENOMIC DNA]</scope>
    <source>
        <strain evidence="1 2">FDAARGOS_1053</strain>
    </source>
</reference>
<evidence type="ECO:0000313" key="2">
    <source>
        <dbReference type="Proteomes" id="UP000596145"/>
    </source>
</evidence>
<dbReference type="AlphaFoldDB" id="A0A7T4EH40"/>
<gene>
    <name evidence="1" type="ORF">I6I10_04655</name>
</gene>
<dbReference type="EMBL" id="CP066007">
    <property type="protein sequence ID" value="QQB47202.1"/>
    <property type="molecule type" value="Genomic_DNA"/>
</dbReference>
<name>A0A7T4EH40_9CORY</name>
<protein>
    <submittedName>
        <fullName evidence="1">Uncharacterized protein</fullName>
    </submittedName>
</protein>
<sequence>MSSLPHSYIMLFDAVHDAATTLSTRLLRRAAVETNHATALFLRQKALAFRRFYLDLNCDDPKEIQSAAHILSAELEKEMSE</sequence>
<accession>A0A7T4EH40</accession>